<organism evidence="2 3">
    <name type="scientific">Eragrostis curvula</name>
    <name type="common">weeping love grass</name>
    <dbReference type="NCBI Taxonomy" id="38414"/>
    <lineage>
        <taxon>Eukaryota</taxon>
        <taxon>Viridiplantae</taxon>
        <taxon>Streptophyta</taxon>
        <taxon>Embryophyta</taxon>
        <taxon>Tracheophyta</taxon>
        <taxon>Spermatophyta</taxon>
        <taxon>Magnoliopsida</taxon>
        <taxon>Liliopsida</taxon>
        <taxon>Poales</taxon>
        <taxon>Poaceae</taxon>
        <taxon>PACMAD clade</taxon>
        <taxon>Chloridoideae</taxon>
        <taxon>Eragrostideae</taxon>
        <taxon>Eragrostidinae</taxon>
        <taxon>Eragrostis</taxon>
    </lineage>
</organism>
<evidence type="ECO:0000313" key="2">
    <source>
        <dbReference type="EMBL" id="TVU49418.1"/>
    </source>
</evidence>
<evidence type="ECO:0000256" key="1">
    <source>
        <dbReference type="SAM" id="MobiDB-lite"/>
    </source>
</evidence>
<reference evidence="2 3" key="1">
    <citation type="journal article" date="2019" name="Sci. Rep.">
        <title>A high-quality genome of Eragrostis curvula grass provides insights into Poaceae evolution and supports new strategies to enhance forage quality.</title>
        <authorList>
            <person name="Carballo J."/>
            <person name="Santos B.A.C.M."/>
            <person name="Zappacosta D."/>
            <person name="Garbus I."/>
            <person name="Selva J.P."/>
            <person name="Gallo C.A."/>
            <person name="Diaz A."/>
            <person name="Albertini E."/>
            <person name="Caccamo M."/>
            <person name="Echenique V."/>
        </authorList>
    </citation>
    <scope>NUCLEOTIDE SEQUENCE [LARGE SCALE GENOMIC DNA]</scope>
    <source>
        <strain evidence="3">cv. Victoria</strain>
        <tissue evidence="2">Leaf</tissue>
    </source>
</reference>
<name>A0A5J9WMG7_9POAL</name>
<feature type="compositionally biased region" description="Basic and acidic residues" evidence="1">
    <location>
        <begin position="95"/>
        <end position="109"/>
    </location>
</feature>
<gene>
    <name evidence="2" type="ORF">EJB05_00727</name>
</gene>
<proteinExistence type="predicted"/>
<dbReference type="Proteomes" id="UP000324897">
    <property type="component" value="Chromosome 6"/>
</dbReference>
<accession>A0A5J9WMG7</accession>
<feature type="region of interest" description="Disordered" evidence="1">
    <location>
        <begin position="1"/>
        <end position="126"/>
    </location>
</feature>
<feature type="compositionally biased region" description="Basic and acidic residues" evidence="1">
    <location>
        <begin position="68"/>
        <end position="79"/>
    </location>
</feature>
<feature type="non-terminal residue" evidence="2">
    <location>
        <position position="1"/>
    </location>
</feature>
<comment type="caution">
    <text evidence="2">The sequence shown here is derived from an EMBL/GenBank/DDBJ whole genome shotgun (WGS) entry which is preliminary data.</text>
</comment>
<keyword evidence="3" id="KW-1185">Reference proteome</keyword>
<sequence length="163" mass="17139">MARQHHCEPTEPANDPGRSKRSKLNQESKITCLVEADARRRGAGGGVVAGYAPPPGRDGGPRGRARRRDGEAEARRRGDGGGGGATARRRGGGVTERRRRDGEDGRGDLADGDAAARFGGGRRGPGRWRLVSRVLLQRVPGSGSTKLRVPGRFQGAAAVSLTV</sequence>
<evidence type="ECO:0000313" key="3">
    <source>
        <dbReference type="Proteomes" id="UP000324897"/>
    </source>
</evidence>
<protein>
    <submittedName>
        <fullName evidence="2">Uncharacterized protein</fullName>
    </submittedName>
</protein>
<dbReference type="AlphaFoldDB" id="A0A5J9WMG7"/>
<dbReference type="Gramene" id="TVU49418">
    <property type="protein sequence ID" value="TVU49418"/>
    <property type="gene ID" value="EJB05_00727"/>
</dbReference>
<dbReference type="EMBL" id="RWGY01000002">
    <property type="protein sequence ID" value="TVU49418.1"/>
    <property type="molecule type" value="Genomic_DNA"/>
</dbReference>